<dbReference type="GO" id="GO:0052856">
    <property type="term" value="F:NAD(P)HX epimerase activity"/>
    <property type="evidence" value="ECO:0007669"/>
    <property type="project" value="UniProtKB-UniRule"/>
</dbReference>
<evidence type="ECO:0000256" key="8">
    <source>
        <dbReference type="ARBA" id="ARBA00025153"/>
    </source>
</evidence>
<dbReference type="Gene3D" id="3.40.50.10260">
    <property type="entry name" value="YjeF N-terminal domain"/>
    <property type="match status" value="1"/>
</dbReference>
<dbReference type="PANTHER" id="PTHR12592">
    <property type="entry name" value="ATP-DEPENDENT (S)-NAD(P)H-HYDRATE DEHYDRATASE FAMILY MEMBER"/>
    <property type="match status" value="1"/>
</dbReference>
<feature type="domain" description="YjeF C-terminal" evidence="13">
    <location>
        <begin position="278"/>
        <end position="594"/>
    </location>
</feature>
<evidence type="ECO:0000256" key="3">
    <source>
        <dbReference type="ARBA" id="ARBA00022741"/>
    </source>
</evidence>
<dbReference type="Proteomes" id="UP000319941">
    <property type="component" value="Unassembled WGS sequence"/>
</dbReference>
<dbReference type="SUPFAM" id="SSF53613">
    <property type="entry name" value="Ribokinase-like"/>
    <property type="match status" value="1"/>
</dbReference>
<evidence type="ECO:0000313" key="16">
    <source>
        <dbReference type="Proteomes" id="UP000319941"/>
    </source>
</evidence>
<comment type="catalytic activity">
    <reaction evidence="9 11">
        <text>(6S)-NADHX + ADP = AMP + phosphate + NADH + H(+)</text>
        <dbReference type="Rhea" id="RHEA:32223"/>
        <dbReference type="ChEBI" id="CHEBI:15378"/>
        <dbReference type="ChEBI" id="CHEBI:43474"/>
        <dbReference type="ChEBI" id="CHEBI:57945"/>
        <dbReference type="ChEBI" id="CHEBI:64074"/>
        <dbReference type="ChEBI" id="CHEBI:456215"/>
        <dbReference type="ChEBI" id="CHEBI:456216"/>
        <dbReference type="EC" id="4.2.1.136"/>
    </reaction>
</comment>
<keyword evidence="4 11" id="KW-0067">ATP-binding</keyword>
<dbReference type="GO" id="GO:0052855">
    <property type="term" value="F:ADP-dependent NAD(P)H-hydrate dehydratase activity"/>
    <property type="evidence" value="ECO:0007669"/>
    <property type="project" value="UniProtKB-UniRule"/>
</dbReference>
<evidence type="ECO:0000259" key="14">
    <source>
        <dbReference type="PROSITE" id="PS51385"/>
    </source>
</evidence>
<evidence type="ECO:0000256" key="2">
    <source>
        <dbReference type="ARBA" id="ARBA00009524"/>
    </source>
</evidence>
<comment type="function">
    <text evidence="8">Bifunctional enzyme that catalyzes the epimerization of the S- and R-forms of NAD(P)HX and the dehydration of the S-form of NAD(P)HX at the expense of ADP, which is converted to AMP. This allows the repair of both epimers of NAD(P)HX, a damaged form of NAD(P)H that is a result of enzymatic or heat-dependent hydration.</text>
</comment>
<feature type="binding site" evidence="12">
    <location>
        <begin position="169"/>
        <end position="175"/>
    </location>
    <ligand>
        <name>(6S)-NADPHX</name>
        <dbReference type="ChEBI" id="CHEBI:64076"/>
    </ligand>
</feature>
<dbReference type="EC" id="5.1.99.6" evidence="12"/>
<comment type="similarity">
    <text evidence="1">In the N-terminal section; belongs to the NnrE/AIBP family.</text>
</comment>
<comment type="subunit">
    <text evidence="11">Homotetramer.</text>
</comment>
<comment type="catalytic activity">
    <reaction evidence="10 11">
        <text>(6S)-NADPHX + ADP = AMP + phosphate + NADPH + H(+)</text>
        <dbReference type="Rhea" id="RHEA:32235"/>
        <dbReference type="ChEBI" id="CHEBI:15378"/>
        <dbReference type="ChEBI" id="CHEBI:43474"/>
        <dbReference type="ChEBI" id="CHEBI:57783"/>
        <dbReference type="ChEBI" id="CHEBI:64076"/>
        <dbReference type="ChEBI" id="CHEBI:456215"/>
        <dbReference type="ChEBI" id="CHEBI:456216"/>
        <dbReference type="EC" id="4.2.1.136"/>
    </reaction>
</comment>
<comment type="function">
    <text evidence="11">Catalyzes the dehydration of the S-form of NAD(P)HX at the expense of ADP, which is converted to AMP. Together with NAD(P)HX epimerase, which catalyzes the epimerization of the S- and R-forms, the enzyme allows the repair of both epimers of NAD(P)HX, a damaged form of NAD(P)H that is a result of enzymatic or heat-dependent hydration.</text>
</comment>
<dbReference type="EMBL" id="VNFH01000001">
    <property type="protein sequence ID" value="TVU73600.1"/>
    <property type="molecule type" value="Genomic_DNA"/>
</dbReference>
<dbReference type="GO" id="GO:0046496">
    <property type="term" value="P:nicotinamide nucleotide metabolic process"/>
    <property type="evidence" value="ECO:0007669"/>
    <property type="project" value="UniProtKB-UniRule"/>
</dbReference>
<keyword evidence="5 11" id="KW-0521">NADP</keyword>
<keyword evidence="12" id="KW-0630">Potassium</keyword>
<dbReference type="NCBIfam" id="TIGR00197">
    <property type="entry name" value="yjeF_nterm"/>
    <property type="match status" value="1"/>
</dbReference>
<keyword evidence="12" id="KW-0413">Isomerase</keyword>
<dbReference type="Pfam" id="PF03853">
    <property type="entry name" value="YjeF_N"/>
    <property type="match status" value="1"/>
</dbReference>
<dbReference type="PANTHER" id="PTHR12592:SF0">
    <property type="entry name" value="ATP-DEPENDENT (S)-NAD(P)H-HYDRATE DEHYDRATASE"/>
    <property type="match status" value="1"/>
</dbReference>
<comment type="caution">
    <text evidence="15">The sequence shown here is derived from an EMBL/GenBank/DDBJ whole genome shotgun (WGS) entry which is preliminary data.</text>
</comment>
<dbReference type="OrthoDB" id="9806925at2"/>
<feature type="binding site" evidence="12">
    <location>
        <position position="165"/>
    </location>
    <ligand>
        <name>K(+)</name>
        <dbReference type="ChEBI" id="CHEBI:29103"/>
    </ligand>
</feature>
<comment type="cofactor">
    <cofactor evidence="11">
        <name>Mg(2+)</name>
        <dbReference type="ChEBI" id="CHEBI:18420"/>
    </cofactor>
</comment>
<keyword evidence="3 11" id="KW-0547">Nucleotide-binding</keyword>
<evidence type="ECO:0000256" key="10">
    <source>
        <dbReference type="ARBA" id="ARBA00049209"/>
    </source>
</evidence>
<dbReference type="PROSITE" id="PS51385">
    <property type="entry name" value="YJEF_N"/>
    <property type="match status" value="1"/>
</dbReference>
<feature type="binding site" evidence="11">
    <location>
        <position position="510"/>
    </location>
    <ligand>
        <name>AMP</name>
        <dbReference type="ChEBI" id="CHEBI:456215"/>
    </ligand>
</feature>
<feature type="binding site" evidence="11">
    <location>
        <begin position="476"/>
        <end position="480"/>
    </location>
    <ligand>
        <name>AMP</name>
        <dbReference type="ChEBI" id="CHEBI:456215"/>
    </ligand>
</feature>
<comment type="catalytic activity">
    <reaction evidence="12">
        <text>(6R)-NADPHX = (6S)-NADPHX</text>
        <dbReference type="Rhea" id="RHEA:32227"/>
        <dbReference type="ChEBI" id="CHEBI:64076"/>
        <dbReference type="ChEBI" id="CHEBI:64077"/>
        <dbReference type="EC" id="5.1.99.6"/>
    </reaction>
</comment>
<comment type="catalytic activity">
    <reaction evidence="12">
        <text>(6R)-NADHX = (6S)-NADHX</text>
        <dbReference type="Rhea" id="RHEA:32215"/>
        <dbReference type="ChEBI" id="CHEBI:64074"/>
        <dbReference type="ChEBI" id="CHEBI:64075"/>
        <dbReference type="EC" id="5.1.99.6"/>
    </reaction>
</comment>
<feature type="binding site" evidence="12">
    <location>
        <position position="204"/>
    </location>
    <ligand>
        <name>K(+)</name>
        <dbReference type="ChEBI" id="CHEBI:29103"/>
    </ligand>
</feature>
<comment type="caution">
    <text evidence="11">Lacks conserved residue(s) required for the propagation of feature annotation.</text>
</comment>
<evidence type="ECO:0000256" key="7">
    <source>
        <dbReference type="ARBA" id="ARBA00023239"/>
    </source>
</evidence>
<comment type="similarity">
    <text evidence="11">Belongs to the NnrD/CARKD family.</text>
</comment>
<proteinExistence type="inferred from homology"/>
<dbReference type="Pfam" id="PF01256">
    <property type="entry name" value="Carb_kinase"/>
    <property type="match status" value="1"/>
</dbReference>
<sequence length="602" mass="61796">MAASQSTSSSTSVANASPATVSIWRSVNCLWPIAALRDLEHWMLAEETVAEGSGLSEAPVERRLMGRAAQSAFDLLRQRWPETRKLCVLCGGGNNGGDGYLLARLALLSGFEVQVVALKPEALLSGDAQLAAGAARETGVAIEAWPADDASSEKALLRGWPLLVDALAGIGLTEAPRGALAHAIEQINQCHESGAHVMALDVPSGLNATTGAVAGVAVEADVTLTFLVDKPGLHTGRAELHAGQVSLARLGAARVLPEVVVQARTAALLTAGAVKRLTPRWLEGELVPRSPLAHKGDAGSVLVVGGGPGLGGSVLLASEAAARAGAGKVALLTAPEHVSASLTRCPEVMVRGLKSGPEGSNHDGFAVLEAQLAIASVALVGPGLGTDEHATMLWGRGGLQRVLDAGQPLVVDADALSLLAWRAKQGEIVHRDDWVLTPHPGEAARLLDCSVEEVERDRLAAVRAMQKKYGGSVVLKGAGSLIASPAGVLDGPNVALCPYGNPGMASGGMGDVLGGIIAGLAAQSLMGGFDARQSRAPLDAAAQAQRVTLSMAQAARLGVLVHALAADRAVQERGERGLLAGDLASYMHLLLNSRARDAHIPV</sequence>
<comment type="similarity">
    <text evidence="2">In the C-terminal section; belongs to the NnrD/CARKD family.</text>
</comment>
<keyword evidence="16" id="KW-1185">Reference proteome</keyword>
<dbReference type="SUPFAM" id="SSF64153">
    <property type="entry name" value="YjeF N-terminal domain-like"/>
    <property type="match status" value="1"/>
</dbReference>
<dbReference type="STRING" id="553385.GCA_000591415_01570"/>
<organism evidence="15 16">
    <name type="scientific">Cobetia crustatorum</name>
    <dbReference type="NCBI Taxonomy" id="553385"/>
    <lineage>
        <taxon>Bacteria</taxon>
        <taxon>Pseudomonadati</taxon>
        <taxon>Pseudomonadota</taxon>
        <taxon>Gammaproteobacteria</taxon>
        <taxon>Oceanospirillales</taxon>
        <taxon>Halomonadaceae</taxon>
        <taxon>Cobetia</taxon>
    </lineage>
</organism>
<dbReference type="GO" id="GO:0005524">
    <property type="term" value="F:ATP binding"/>
    <property type="evidence" value="ECO:0007669"/>
    <property type="project" value="UniProtKB-KW"/>
</dbReference>
<feature type="binding site" evidence="11">
    <location>
        <position position="439"/>
    </location>
    <ligand>
        <name>(6S)-NADPHX</name>
        <dbReference type="ChEBI" id="CHEBI:64076"/>
    </ligand>
</feature>
<evidence type="ECO:0000256" key="12">
    <source>
        <dbReference type="HAMAP-Rule" id="MF_01966"/>
    </source>
</evidence>
<evidence type="ECO:0000313" key="15">
    <source>
        <dbReference type="EMBL" id="TVU73600.1"/>
    </source>
</evidence>
<dbReference type="InterPro" id="IPR004443">
    <property type="entry name" value="YjeF_N_dom"/>
</dbReference>
<dbReference type="HAMAP" id="MF_01966">
    <property type="entry name" value="NADHX_epimerase"/>
    <property type="match status" value="1"/>
</dbReference>
<reference evidence="15 16" key="1">
    <citation type="submission" date="2019-07" db="EMBL/GenBank/DDBJ databases">
        <title>Diversity of Bacteria from Kongsfjorden, Arctic.</title>
        <authorList>
            <person name="Yu Y."/>
        </authorList>
    </citation>
    <scope>NUCLEOTIDE SEQUENCE [LARGE SCALE GENOMIC DNA]</scope>
    <source>
        <strain evidence="15 16">SM1923</strain>
    </source>
</reference>
<gene>
    <name evidence="12" type="primary">nnrE</name>
    <name evidence="11" type="synonym">nnrD</name>
    <name evidence="15" type="ORF">FQP86_00500</name>
</gene>
<evidence type="ECO:0000256" key="9">
    <source>
        <dbReference type="ARBA" id="ARBA00048238"/>
    </source>
</evidence>
<feature type="binding site" evidence="12">
    <location>
        <position position="201"/>
    </location>
    <ligand>
        <name>(6S)-NADPHX</name>
        <dbReference type="ChEBI" id="CHEBI:64076"/>
    </ligand>
</feature>
<dbReference type="GO" id="GO:0110051">
    <property type="term" value="P:metabolite repair"/>
    <property type="evidence" value="ECO:0007669"/>
    <property type="project" value="TreeGrafter"/>
</dbReference>
<keyword evidence="7 11" id="KW-0456">Lyase</keyword>
<evidence type="ECO:0000256" key="1">
    <source>
        <dbReference type="ARBA" id="ARBA00006001"/>
    </source>
</evidence>
<dbReference type="InterPro" id="IPR000631">
    <property type="entry name" value="CARKD"/>
</dbReference>
<feature type="binding site" evidence="12">
    <location>
        <begin position="94"/>
        <end position="98"/>
    </location>
    <ligand>
        <name>(6S)-NADPHX</name>
        <dbReference type="ChEBI" id="CHEBI:64076"/>
    </ligand>
</feature>
<evidence type="ECO:0000256" key="5">
    <source>
        <dbReference type="ARBA" id="ARBA00022857"/>
    </source>
</evidence>
<dbReference type="RefSeq" id="WP_144726249.1">
    <property type="nucleotide sequence ID" value="NZ_CAWOWR010000001.1"/>
</dbReference>
<dbReference type="InterPro" id="IPR029056">
    <property type="entry name" value="Ribokinase-like"/>
</dbReference>
<dbReference type="CDD" id="cd01171">
    <property type="entry name" value="YXKO-related"/>
    <property type="match status" value="1"/>
</dbReference>
<dbReference type="EC" id="4.2.1.136" evidence="11"/>
<feature type="binding site" evidence="11">
    <location>
        <position position="383"/>
    </location>
    <ligand>
        <name>(6S)-NADPHX</name>
        <dbReference type="ChEBI" id="CHEBI:64076"/>
    </ligand>
</feature>
<dbReference type="GO" id="GO:0046872">
    <property type="term" value="F:metal ion binding"/>
    <property type="evidence" value="ECO:0007669"/>
    <property type="project" value="UniProtKB-KW"/>
</dbReference>
<keyword evidence="12" id="KW-0479">Metal-binding</keyword>
<evidence type="ECO:0000256" key="6">
    <source>
        <dbReference type="ARBA" id="ARBA00023027"/>
    </source>
</evidence>
<feature type="binding site" evidence="12">
    <location>
        <position position="95"/>
    </location>
    <ligand>
        <name>K(+)</name>
        <dbReference type="ChEBI" id="CHEBI:29103"/>
    </ligand>
</feature>
<feature type="binding site" evidence="11">
    <location>
        <position position="511"/>
    </location>
    <ligand>
        <name>(6S)-NADPHX</name>
        <dbReference type="ChEBI" id="CHEBI:64076"/>
    </ligand>
</feature>
<name>A0A558HWT9_9GAMM</name>
<dbReference type="InterPro" id="IPR036652">
    <property type="entry name" value="YjeF_N_dom_sf"/>
</dbReference>
<dbReference type="AlphaFoldDB" id="A0A558HWT9"/>
<keyword evidence="6 11" id="KW-0520">NAD</keyword>
<protein>
    <recommendedName>
        <fullName evidence="11 12">Multifunctional fusion protein</fullName>
    </recommendedName>
    <domain>
        <recommendedName>
            <fullName evidence="11">ADP-dependent (S)-NAD(P)H-hydrate dehydratase</fullName>
            <ecNumber evidence="11">4.2.1.136</ecNumber>
        </recommendedName>
        <alternativeName>
            <fullName evidence="11">ADP-dependent NAD(P)HX dehydratase</fullName>
        </alternativeName>
    </domain>
    <domain>
        <recommendedName>
            <fullName evidence="12">NAD(P)H-hydrate epimerase</fullName>
            <ecNumber evidence="12">5.1.99.6</ecNumber>
        </recommendedName>
        <alternativeName>
            <fullName evidence="12">NAD(P)HX epimerase</fullName>
        </alternativeName>
    </domain>
</protein>
<dbReference type="Gene3D" id="3.40.1190.20">
    <property type="match status" value="1"/>
</dbReference>
<comment type="function">
    <text evidence="12">Catalyzes the epimerization of the S- and R-forms of NAD(P)HX, a damaged form of NAD(P)H that is a result of enzymatic or heat-dependent hydration. This is a prerequisite for the S-specific NAD(P)H-hydrate dehydratase to allow the repair of both epimers of NAD(P)HX.</text>
</comment>
<dbReference type="NCBIfam" id="TIGR00196">
    <property type="entry name" value="yjeF_cterm"/>
    <property type="match status" value="1"/>
</dbReference>
<comment type="similarity">
    <text evidence="12">Belongs to the NnrE/AIBP family.</text>
</comment>
<comment type="cofactor">
    <cofactor evidence="12">
        <name>K(+)</name>
        <dbReference type="ChEBI" id="CHEBI:29103"/>
    </cofactor>
    <text evidence="12">Binds 1 potassium ion per subunit.</text>
</comment>
<evidence type="ECO:0000259" key="13">
    <source>
        <dbReference type="PROSITE" id="PS51383"/>
    </source>
</evidence>
<dbReference type="PROSITE" id="PS51383">
    <property type="entry name" value="YJEF_C_3"/>
    <property type="match status" value="1"/>
</dbReference>
<feature type="domain" description="YjeF N-terminal" evidence="14">
    <location>
        <begin position="36"/>
        <end position="258"/>
    </location>
</feature>
<evidence type="ECO:0000256" key="4">
    <source>
        <dbReference type="ARBA" id="ARBA00022840"/>
    </source>
</evidence>
<accession>A0A558HWT9</accession>
<evidence type="ECO:0000256" key="11">
    <source>
        <dbReference type="HAMAP-Rule" id="MF_01965"/>
    </source>
</evidence>
<dbReference type="HAMAP" id="MF_01965">
    <property type="entry name" value="NADHX_dehydratase"/>
    <property type="match status" value="1"/>
</dbReference>